<protein>
    <submittedName>
        <fullName evidence="1">Uncharacterized protein</fullName>
    </submittedName>
</protein>
<organism evidence="1">
    <name type="scientific">uncultured Caudovirales phage</name>
    <dbReference type="NCBI Taxonomy" id="2100421"/>
    <lineage>
        <taxon>Viruses</taxon>
        <taxon>Duplodnaviria</taxon>
        <taxon>Heunggongvirae</taxon>
        <taxon>Uroviricota</taxon>
        <taxon>Caudoviricetes</taxon>
        <taxon>Peduoviridae</taxon>
        <taxon>Maltschvirus</taxon>
        <taxon>Maltschvirus maltsch</taxon>
    </lineage>
</organism>
<evidence type="ECO:0000313" key="1">
    <source>
        <dbReference type="EMBL" id="CAB5217751.1"/>
    </source>
</evidence>
<name>A0A6J7WIH2_9CAUD</name>
<sequence length="203" mass="22917">MSLTKDTETTFILARLINTQLTRIDDDGHTLIERIKDAMNGQPRAANYDTDRVAGHTSSDPTATAALTPDPAAIDLRQLQHQMTQARRALEHAITILHTYTPRPPTEHERQRMATANEPHCESCARVEVAKGIPRWEPPLTQEKTTVTDLLGEPAWLCRWCWEHVSMTGHKPSTDELEQHHSGQRIRCTHKQLTEKVGSSPHT</sequence>
<reference evidence="1" key="1">
    <citation type="submission" date="2020-05" db="EMBL/GenBank/DDBJ databases">
        <authorList>
            <person name="Chiriac C."/>
            <person name="Salcher M."/>
            <person name="Ghai R."/>
            <person name="Kavagutti S V."/>
        </authorList>
    </citation>
    <scope>NUCLEOTIDE SEQUENCE</scope>
</reference>
<proteinExistence type="predicted"/>
<gene>
    <name evidence="1" type="ORF">UFOVP209_12</name>
</gene>
<dbReference type="EMBL" id="LR798252">
    <property type="protein sequence ID" value="CAB5217751.1"/>
    <property type="molecule type" value="Genomic_DNA"/>
</dbReference>
<accession>A0A6J7WIH2</accession>